<keyword evidence="4" id="KW-0238">DNA-binding</keyword>
<dbReference type="InterPro" id="IPR036775">
    <property type="entry name" value="DNA_pol_Y-fam_lit_finger_sf"/>
</dbReference>
<feature type="domain" description="UmuC" evidence="5">
    <location>
        <begin position="71"/>
        <end position="249"/>
    </location>
</feature>
<keyword evidence="7" id="KW-1185">Reference proteome</keyword>
<dbReference type="EMBL" id="RJKM01000001">
    <property type="protein sequence ID" value="ROP41119.1"/>
    <property type="molecule type" value="Genomic_DNA"/>
</dbReference>
<dbReference type="Gene3D" id="3.40.1170.60">
    <property type="match status" value="1"/>
</dbReference>
<dbReference type="GO" id="GO:0003684">
    <property type="term" value="F:damaged DNA binding"/>
    <property type="evidence" value="ECO:0007669"/>
    <property type="project" value="InterPro"/>
</dbReference>
<dbReference type="PROSITE" id="PS50173">
    <property type="entry name" value="UMUC"/>
    <property type="match status" value="1"/>
</dbReference>
<comment type="function">
    <text evidence="2 4">Poorly processive, error-prone DNA polymerase involved in untargeted mutagenesis. Copies undamaged DNA at stalled replication forks, which arise in vivo from mismatched or misaligned primer ends. These misaligned primers can be extended by PolIV. Exhibits no 3'-5' exonuclease (proofreading) activity. May be involved in translesional synthesis, in conjunction with the beta clamp from PolIII.</text>
</comment>
<keyword evidence="4" id="KW-0460">Magnesium</keyword>
<dbReference type="CDD" id="cd03586">
    <property type="entry name" value="PolY_Pol_IV_kappa"/>
    <property type="match status" value="1"/>
</dbReference>
<dbReference type="Proteomes" id="UP000268727">
    <property type="component" value="Unassembled WGS sequence"/>
</dbReference>
<feature type="binding site" evidence="4">
    <location>
        <position position="172"/>
    </location>
    <ligand>
        <name>Mg(2+)</name>
        <dbReference type="ChEBI" id="CHEBI:18420"/>
    </ligand>
</feature>
<dbReference type="PANTHER" id="PTHR11076:SF33">
    <property type="entry name" value="DNA POLYMERASE KAPPA"/>
    <property type="match status" value="1"/>
</dbReference>
<keyword evidence="4" id="KW-0479">Metal-binding</keyword>
<feature type="active site" evidence="4">
    <location>
        <position position="173"/>
    </location>
</feature>
<dbReference type="Pfam" id="PF11799">
    <property type="entry name" value="IMS_C"/>
    <property type="match status" value="1"/>
</dbReference>
<dbReference type="SUPFAM" id="SSF100879">
    <property type="entry name" value="Lesion bypass DNA polymerase (Y-family), little finger domain"/>
    <property type="match status" value="1"/>
</dbReference>
<dbReference type="NCBIfam" id="NF002883">
    <property type="entry name" value="PRK03352.1"/>
    <property type="match status" value="1"/>
</dbReference>
<dbReference type="InterPro" id="IPR043502">
    <property type="entry name" value="DNA/RNA_pol_sf"/>
</dbReference>
<evidence type="ECO:0000256" key="4">
    <source>
        <dbReference type="HAMAP-Rule" id="MF_01113"/>
    </source>
</evidence>
<sequence length="409" mass="43554">MTAPSDPLAVSSAIAVACDRELNEPSDVPPTSTHTSVTLRARVRRRWAGSSGRTITASHGDTGVVPGSDWVLHVDLDQFIAAVEVARRPELRGRPVVVGGAGDPTLRAVVATASYEAREFGVHSGMPLRLAKKRCPDAVFLPSDPPAYEEVSAHVMDVLRELPAVVEVLGWDEAFLGARTDDPEALADAARRAVKAATGLECSVGIGDNKLRAKLATGFAKPAGVYRLTRDNWVEVMAGRPVTALWGIGSRTAAKLAELGIGTVAGLARAEPAALAARFGPATGPHLRRLALGAGDTDVTATPWVAKSRSRETTFQRDLTDPEEIRQEVRLLARRVVEDVRAEGRPATRVVVKVRFVPFSTRTRGVSLAEPTMEVDRIEDAAVAALARFDGTRAVRLLGVRAEFAGGPP</sequence>
<dbReference type="GO" id="GO:0009432">
    <property type="term" value="P:SOS response"/>
    <property type="evidence" value="ECO:0007669"/>
    <property type="project" value="TreeGrafter"/>
</dbReference>
<dbReference type="Gene3D" id="3.30.1490.100">
    <property type="entry name" value="DNA polymerase, Y-family, little finger domain"/>
    <property type="match status" value="1"/>
</dbReference>
<proteinExistence type="inferred from homology"/>
<dbReference type="InterPro" id="IPR043128">
    <property type="entry name" value="Rev_trsase/Diguanyl_cyclase"/>
</dbReference>
<feature type="binding site" evidence="4">
    <location>
        <position position="75"/>
    </location>
    <ligand>
        <name>Mg(2+)</name>
        <dbReference type="ChEBI" id="CHEBI:18420"/>
    </ligand>
</feature>
<protein>
    <recommendedName>
        <fullName evidence="4">DNA polymerase IV</fullName>
        <shortName evidence="4">Pol IV</shortName>
        <ecNumber evidence="4">2.7.7.7</ecNumber>
    </recommendedName>
</protein>
<organism evidence="6 7">
    <name type="scientific">Saccharothrix texasensis</name>
    <dbReference type="NCBI Taxonomy" id="103734"/>
    <lineage>
        <taxon>Bacteria</taxon>
        <taxon>Bacillati</taxon>
        <taxon>Actinomycetota</taxon>
        <taxon>Actinomycetes</taxon>
        <taxon>Pseudonocardiales</taxon>
        <taxon>Pseudonocardiaceae</taxon>
        <taxon>Saccharothrix</taxon>
    </lineage>
</organism>
<dbReference type="PANTHER" id="PTHR11076">
    <property type="entry name" value="DNA REPAIR POLYMERASE UMUC / TRANSFERASE FAMILY MEMBER"/>
    <property type="match status" value="1"/>
</dbReference>
<comment type="cofactor">
    <cofactor evidence="4">
        <name>Mg(2+)</name>
        <dbReference type="ChEBI" id="CHEBI:18420"/>
    </cofactor>
    <text evidence="4">Binds 2 magnesium ions per subunit.</text>
</comment>
<comment type="caution">
    <text evidence="6">The sequence shown here is derived from an EMBL/GenBank/DDBJ whole genome shotgun (WGS) entry which is preliminary data.</text>
</comment>
<feature type="site" description="Substrate discrimination" evidence="4">
    <location>
        <position position="80"/>
    </location>
</feature>
<evidence type="ECO:0000256" key="3">
    <source>
        <dbReference type="ARBA" id="ARBA00049244"/>
    </source>
</evidence>
<dbReference type="InterPro" id="IPR022880">
    <property type="entry name" value="DNApol_IV"/>
</dbReference>
<comment type="subunit">
    <text evidence="4">Monomer.</text>
</comment>
<dbReference type="GO" id="GO:0000287">
    <property type="term" value="F:magnesium ion binding"/>
    <property type="evidence" value="ECO:0007669"/>
    <property type="project" value="UniProtKB-UniRule"/>
</dbReference>
<reference evidence="6 7" key="1">
    <citation type="submission" date="2018-11" db="EMBL/GenBank/DDBJ databases">
        <title>Sequencing the genomes of 1000 actinobacteria strains.</title>
        <authorList>
            <person name="Klenk H.-P."/>
        </authorList>
    </citation>
    <scope>NUCLEOTIDE SEQUENCE [LARGE SCALE GENOMIC DNA]</scope>
    <source>
        <strain evidence="6 7">DSM 44231</strain>
    </source>
</reference>
<dbReference type="InterPro" id="IPR050116">
    <property type="entry name" value="DNA_polymerase-Y"/>
</dbReference>
<keyword evidence="4" id="KW-0548">Nucleotidyltransferase</keyword>
<dbReference type="SUPFAM" id="SSF56672">
    <property type="entry name" value="DNA/RNA polymerases"/>
    <property type="match status" value="1"/>
</dbReference>
<dbReference type="Pfam" id="PF00817">
    <property type="entry name" value="IMS"/>
    <property type="match status" value="1"/>
</dbReference>
<dbReference type="Gene3D" id="3.30.70.270">
    <property type="match status" value="1"/>
</dbReference>
<dbReference type="GO" id="GO:0006261">
    <property type="term" value="P:DNA-templated DNA replication"/>
    <property type="evidence" value="ECO:0007669"/>
    <property type="project" value="UniProtKB-UniRule"/>
</dbReference>
<comment type="similarity">
    <text evidence="1 4">Belongs to the DNA polymerase type-Y family.</text>
</comment>
<comment type="catalytic activity">
    <reaction evidence="3 4">
        <text>DNA(n) + a 2'-deoxyribonucleoside 5'-triphosphate = DNA(n+1) + diphosphate</text>
        <dbReference type="Rhea" id="RHEA:22508"/>
        <dbReference type="Rhea" id="RHEA-COMP:17339"/>
        <dbReference type="Rhea" id="RHEA-COMP:17340"/>
        <dbReference type="ChEBI" id="CHEBI:33019"/>
        <dbReference type="ChEBI" id="CHEBI:61560"/>
        <dbReference type="ChEBI" id="CHEBI:173112"/>
        <dbReference type="EC" id="2.7.7.7"/>
    </reaction>
</comment>
<dbReference type="InterPro" id="IPR001126">
    <property type="entry name" value="UmuC"/>
</dbReference>
<dbReference type="HAMAP" id="MF_01113">
    <property type="entry name" value="DNApol_IV"/>
    <property type="match status" value="1"/>
</dbReference>
<keyword evidence="4" id="KW-0515">Mutator protein</keyword>
<evidence type="ECO:0000313" key="6">
    <source>
        <dbReference type="EMBL" id="ROP41119.1"/>
    </source>
</evidence>
<name>A0A3N1HF39_9PSEU</name>
<dbReference type="AlphaFoldDB" id="A0A3N1HF39"/>
<evidence type="ECO:0000256" key="1">
    <source>
        <dbReference type="ARBA" id="ARBA00010945"/>
    </source>
</evidence>
<evidence type="ECO:0000256" key="2">
    <source>
        <dbReference type="ARBA" id="ARBA00025589"/>
    </source>
</evidence>
<comment type="subcellular location">
    <subcellularLocation>
        <location evidence="4">Cytoplasm</location>
    </subcellularLocation>
</comment>
<dbReference type="GO" id="GO:0005829">
    <property type="term" value="C:cytosol"/>
    <property type="evidence" value="ECO:0007669"/>
    <property type="project" value="TreeGrafter"/>
</dbReference>
<keyword evidence="4" id="KW-0235">DNA replication</keyword>
<dbReference type="GO" id="GO:0003887">
    <property type="term" value="F:DNA-directed DNA polymerase activity"/>
    <property type="evidence" value="ECO:0007669"/>
    <property type="project" value="UniProtKB-UniRule"/>
</dbReference>
<gene>
    <name evidence="4" type="primary">dinB</name>
    <name evidence="6" type="ORF">EDD40_6544</name>
</gene>
<accession>A0A3N1HF39</accession>
<keyword evidence="4" id="KW-0234">DNA repair</keyword>
<dbReference type="EC" id="2.7.7.7" evidence="4"/>
<evidence type="ECO:0000313" key="7">
    <source>
        <dbReference type="Proteomes" id="UP000268727"/>
    </source>
</evidence>
<keyword evidence="4" id="KW-0239">DNA-directed DNA polymerase</keyword>
<evidence type="ECO:0000259" key="5">
    <source>
        <dbReference type="PROSITE" id="PS50173"/>
    </source>
</evidence>
<dbReference type="GO" id="GO:0006281">
    <property type="term" value="P:DNA repair"/>
    <property type="evidence" value="ECO:0007669"/>
    <property type="project" value="UniProtKB-UniRule"/>
</dbReference>
<keyword evidence="4" id="KW-0808">Transferase</keyword>
<keyword evidence="4" id="KW-0227">DNA damage</keyword>
<dbReference type="InterPro" id="IPR017961">
    <property type="entry name" value="DNA_pol_Y-fam_little_finger"/>
</dbReference>
<dbReference type="GO" id="GO:0042276">
    <property type="term" value="P:error-prone translesion synthesis"/>
    <property type="evidence" value="ECO:0007669"/>
    <property type="project" value="TreeGrafter"/>
</dbReference>
<dbReference type="Gene3D" id="1.10.150.20">
    <property type="entry name" value="5' to 3' exonuclease, C-terminal subdomain"/>
    <property type="match status" value="1"/>
</dbReference>
<keyword evidence="4" id="KW-0963">Cytoplasm</keyword>